<comment type="caution">
    <text evidence="3">The sequence shown here is derived from an EMBL/GenBank/DDBJ whole genome shotgun (WGS) entry which is preliminary data.</text>
</comment>
<organism evidence="3 4">
    <name type="scientific">Flavobacterium palustre</name>
    <dbReference type="NCBI Taxonomy" id="1476463"/>
    <lineage>
        <taxon>Bacteria</taxon>
        <taxon>Pseudomonadati</taxon>
        <taxon>Bacteroidota</taxon>
        <taxon>Flavobacteriia</taxon>
        <taxon>Flavobacteriales</taxon>
        <taxon>Flavobacteriaceae</taxon>
        <taxon>Flavobacterium</taxon>
    </lineage>
</organism>
<keyword evidence="2" id="KW-1133">Transmembrane helix</keyword>
<evidence type="ECO:0000256" key="2">
    <source>
        <dbReference type="SAM" id="Phobius"/>
    </source>
</evidence>
<protein>
    <recommendedName>
        <fullName evidence="5">GAF domain-containing protein</fullName>
    </recommendedName>
</protein>
<feature type="transmembrane region" description="Helical" evidence="2">
    <location>
        <begin position="21"/>
        <end position="38"/>
    </location>
</feature>
<name>A0ABQ1HIS9_9FLAO</name>
<keyword evidence="2" id="KW-0812">Transmembrane</keyword>
<feature type="transmembrane region" description="Helical" evidence="2">
    <location>
        <begin position="72"/>
        <end position="90"/>
    </location>
</feature>
<gene>
    <name evidence="3" type="ORF">GCM10008015_18130</name>
</gene>
<feature type="coiled-coil region" evidence="1">
    <location>
        <begin position="99"/>
        <end position="133"/>
    </location>
</feature>
<keyword evidence="4" id="KW-1185">Reference proteome</keyword>
<accession>A0ABQ1HIS9</accession>
<proteinExistence type="predicted"/>
<keyword evidence="1" id="KW-0175">Coiled coil</keyword>
<evidence type="ECO:0000256" key="1">
    <source>
        <dbReference type="SAM" id="Coils"/>
    </source>
</evidence>
<evidence type="ECO:0000313" key="3">
    <source>
        <dbReference type="EMBL" id="GGA77849.1"/>
    </source>
</evidence>
<keyword evidence="2" id="KW-0472">Membrane</keyword>
<dbReference type="EMBL" id="BMGA01000004">
    <property type="protein sequence ID" value="GGA77849.1"/>
    <property type="molecule type" value="Genomic_DNA"/>
</dbReference>
<evidence type="ECO:0008006" key="5">
    <source>
        <dbReference type="Google" id="ProtNLM"/>
    </source>
</evidence>
<evidence type="ECO:0000313" key="4">
    <source>
        <dbReference type="Proteomes" id="UP000658793"/>
    </source>
</evidence>
<dbReference type="RefSeq" id="WP_188493995.1">
    <property type="nucleotide sequence ID" value="NZ_BMGA01000004.1"/>
</dbReference>
<dbReference type="Proteomes" id="UP000658793">
    <property type="component" value="Unassembled WGS sequence"/>
</dbReference>
<reference evidence="4" key="1">
    <citation type="journal article" date="2019" name="Int. J. Syst. Evol. Microbiol.">
        <title>The Global Catalogue of Microorganisms (GCM) 10K type strain sequencing project: providing services to taxonomists for standard genome sequencing and annotation.</title>
        <authorList>
            <consortium name="The Broad Institute Genomics Platform"/>
            <consortium name="The Broad Institute Genome Sequencing Center for Infectious Disease"/>
            <person name="Wu L."/>
            <person name="Ma J."/>
        </authorList>
    </citation>
    <scope>NUCLEOTIDE SEQUENCE [LARGE SCALE GENOMIC DNA]</scope>
    <source>
        <strain evidence="4">CGMCC 1.12811</strain>
    </source>
</reference>
<sequence length="311" mass="35854">MEERFPKLSKIITFLADNWHWLLGILGAILIAWSGYMLESASPDESLLIKMKTNCQDLYSILNEKQYKNGKWVLILGILLDIISIVFVKISEVSKSKILIQYNSDIETLKDRINSLSQDKNTLEDTLAKTSKDYYDLLNFKLAKIATKRLSLSENERITVYRHNKDEKSFELISRFSKSPIYCEPDRKIYKDDQGFIAIGWQNGKYTRDGFPRFEKNEAAYITAIRNECKIPKDVLNNINMKSSSFYINTIKDTSNVYPIAIIVIESKNPKGLDFNAINNSYKEISIEIQHDLEALKRLEPSLTIAKNKGL</sequence>